<gene>
    <name evidence="1" type="ORF">LBBP_03756</name>
</gene>
<name>A0A0E3B4Q4_LEPBO</name>
<dbReference type="EMBL" id="CP012029">
    <property type="protein sequence ID" value="ALO27925.1"/>
    <property type="molecule type" value="Genomic_DNA"/>
</dbReference>
<dbReference type="AlphaFoldDB" id="A0A0E3B4Q4"/>
<protein>
    <recommendedName>
        <fullName evidence="3">Integrase core domain protein</fullName>
    </recommendedName>
</protein>
<dbReference type="GO" id="GO:0015074">
    <property type="term" value="P:DNA integration"/>
    <property type="evidence" value="ECO:0007669"/>
    <property type="project" value="InterPro"/>
</dbReference>
<sequence>MEYNYFYRIQEAEEIRFDQIDIYYNRQRSHSSLGFVSPVEFEENAA</sequence>
<evidence type="ECO:0000313" key="1">
    <source>
        <dbReference type="EMBL" id="ALO27925.1"/>
    </source>
</evidence>
<evidence type="ECO:0000313" key="2">
    <source>
        <dbReference type="Proteomes" id="UP000058857"/>
    </source>
</evidence>
<organism evidence="1">
    <name type="scientific">Leptospira borgpetersenii serovar Ballum</name>
    <dbReference type="NCBI Taxonomy" id="280505"/>
    <lineage>
        <taxon>Bacteria</taxon>
        <taxon>Pseudomonadati</taxon>
        <taxon>Spirochaetota</taxon>
        <taxon>Spirochaetia</taxon>
        <taxon>Leptospirales</taxon>
        <taxon>Leptospiraceae</taxon>
        <taxon>Leptospira</taxon>
    </lineage>
</organism>
<dbReference type="PATRIC" id="fig|280505.15.peg.3658"/>
<reference evidence="1 2" key="1">
    <citation type="journal article" date="2015" name="PLoS Negl. Trop. Dis.">
        <title>Distribution of Plasmids in Distinct Leptospira Pathogenic Species.</title>
        <authorList>
            <person name="Wang Y."/>
            <person name="Zhuang X."/>
            <person name="Zhong Y."/>
            <person name="Zhang C."/>
            <person name="Zhang Y."/>
            <person name="Zeng L."/>
            <person name="Zhu Y."/>
            <person name="He P."/>
            <person name="Dong K."/>
            <person name="Pal U."/>
            <person name="Guo X."/>
            <person name="Qin J."/>
        </authorList>
    </citation>
    <scope>NUCLEOTIDE SEQUENCE [LARGE SCALE GENOMIC DNA]</scope>
    <source>
        <strain evidence="1 2">56604</strain>
    </source>
</reference>
<proteinExistence type="predicted"/>
<accession>A0A0E3B4Q4</accession>
<evidence type="ECO:0008006" key="3">
    <source>
        <dbReference type="Google" id="ProtNLM"/>
    </source>
</evidence>
<dbReference type="Proteomes" id="UP000058857">
    <property type="component" value="Chromosome 1"/>
</dbReference>